<accession>A0A811KFA4</accession>
<evidence type="ECO:0000256" key="2">
    <source>
        <dbReference type="ARBA" id="ARBA00022598"/>
    </source>
</evidence>
<dbReference type="Pfam" id="PF13193">
    <property type="entry name" value="AMP-binding_C"/>
    <property type="match status" value="1"/>
</dbReference>
<evidence type="ECO:0000259" key="8">
    <source>
        <dbReference type="Pfam" id="PF16177"/>
    </source>
</evidence>
<dbReference type="InterPro" id="IPR000873">
    <property type="entry name" value="AMP-dep_synth/lig_dom"/>
</dbReference>
<evidence type="ECO:0000256" key="4">
    <source>
        <dbReference type="ARBA" id="ARBA00022840"/>
    </source>
</evidence>
<dbReference type="Pfam" id="PF16177">
    <property type="entry name" value="ACAS_N"/>
    <property type="match status" value="1"/>
</dbReference>
<comment type="similarity">
    <text evidence="1 5">Belongs to the ATP-dependent AMP-binding enzyme family.</text>
</comment>
<dbReference type="OrthoDB" id="1706066at2759"/>
<comment type="catalytic activity">
    <reaction evidence="5">
        <text>acetate + ATP + CoA = acetyl-CoA + AMP + diphosphate</text>
        <dbReference type="Rhea" id="RHEA:23176"/>
        <dbReference type="ChEBI" id="CHEBI:30089"/>
        <dbReference type="ChEBI" id="CHEBI:30616"/>
        <dbReference type="ChEBI" id="CHEBI:33019"/>
        <dbReference type="ChEBI" id="CHEBI:57287"/>
        <dbReference type="ChEBI" id="CHEBI:57288"/>
        <dbReference type="ChEBI" id="CHEBI:456215"/>
        <dbReference type="EC" id="6.2.1.1"/>
    </reaction>
</comment>
<dbReference type="EMBL" id="CAJFCW020000003">
    <property type="protein sequence ID" value="CAG9102234.1"/>
    <property type="molecule type" value="Genomic_DNA"/>
</dbReference>
<dbReference type="Gene3D" id="3.30.300.30">
    <property type="match status" value="1"/>
</dbReference>
<comment type="caution">
    <text evidence="10">The sequence shown here is derived from an EMBL/GenBank/DDBJ whole genome shotgun (WGS) entry which is preliminary data.</text>
</comment>
<dbReference type="EC" id="6.2.1.1" evidence="5"/>
<reference evidence="10" key="1">
    <citation type="submission" date="2020-09" db="EMBL/GenBank/DDBJ databases">
        <authorList>
            <person name="Kikuchi T."/>
        </authorList>
    </citation>
    <scope>NUCLEOTIDE SEQUENCE</scope>
    <source>
        <strain evidence="10">SH1</strain>
    </source>
</reference>
<dbReference type="FunFam" id="3.40.50.12780:FF:000001">
    <property type="entry name" value="Acetyl-coenzyme A synthetase"/>
    <property type="match status" value="1"/>
</dbReference>
<dbReference type="NCBIfam" id="TIGR02188">
    <property type="entry name" value="Ac_CoA_lig_AcsA"/>
    <property type="match status" value="1"/>
</dbReference>
<dbReference type="GO" id="GO:0019427">
    <property type="term" value="P:acetyl-CoA biosynthetic process from acetate"/>
    <property type="evidence" value="ECO:0007669"/>
    <property type="project" value="InterPro"/>
</dbReference>
<dbReference type="InterPro" id="IPR032387">
    <property type="entry name" value="ACAS_N"/>
</dbReference>
<dbReference type="InterPro" id="IPR042099">
    <property type="entry name" value="ANL_N_sf"/>
</dbReference>
<evidence type="ECO:0000259" key="6">
    <source>
        <dbReference type="Pfam" id="PF00501"/>
    </source>
</evidence>
<sequence>MSDNKCTFNLNENDPALMTYAPPDPLSAGAHVKDLPGYLKLYDRSVRDDDFWHGIARELYFEEFSGRGLEYNFDIRKGPVYTKFMAGSKTNLAYNCLERIIQSGRGQKIAYRWEGNEPTDQTQITYEELYRQVKAFAAALRSRGVRKGDTVAIYLPMILELPVAMLACARIGAPHTVIFAGFASESLAERMIQAKTRCIITADAFGRGGAKVVPLKNMADVAVNICRKRGLDVHTQVLVEHIHRVKIPGNQSPPKFEYHPIDVKYAELVQQHQNSESPVEWVEAEDPLFILYTSGSTGQPKGIVHTTAGYMTYAYATTKYDFDAQEDDVYWCTADGGWITGHTYLVYGPLLNGLTSIFFEGIPTYPTAARTWQVVEKYQVTKLYTSPTAVRSLMGFPDNLVKDHDRRSLKVIGTVGEPINPQAWLWLYEFVGEKRCAIIDTYWQTETGGHVITAIPGAVPTKPGSASLPFFGVRPVLLDNDGCVIEGPGEGNLCFTGPWPGISRTVLGDHERFEKTYYKPFPGYYFTGDGCRRDADGYYWITGRVDDLMNVSGHLLSTAEIESAIAAHPDVVECAVVAAEHAVKGHSPYAFVIMRKDRKLTESVVSELKAVVREKIGPIAVPDKIQLSPGLPKTRSGKVTRRILRKIAEGDANADLGDMTTLVDSTIIDDLWRGRKVPVRTG</sequence>
<keyword evidence="11" id="KW-1185">Reference proteome</keyword>
<dbReference type="InterPro" id="IPR025110">
    <property type="entry name" value="AMP-bd_C"/>
</dbReference>
<evidence type="ECO:0000256" key="5">
    <source>
        <dbReference type="RuleBase" id="RU361147"/>
    </source>
</evidence>
<evidence type="ECO:0000313" key="10">
    <source>
        <dbReference type="EMBL" id="CAD5214179.1"/>
    </source>
</evidence>
<dbReference type="PANTHER" id="PTHR24095">
    <property type="entry name" value="ACETYL-COENZYME A SYNTHETASE"/>
    <property type="match status" value="1"/>
</dbReference>
<protein>
    <recommendedName>
        <fullName evidence="5">Acetyl-coenzyme A synthetase</fullName>
        <ecNumber evidence="5">6.2.1.1</ecNumber>
    </recommendedName>
</protein>
<dbReference type="InterPro" id="IPR045851">
    <property type="entry name" value="AMP-bd_C_sf"/>
</dbReference>
<feature type="domain" description="AMP-binding enzyme C-terminal" evidence="7">
    <location>
        <begin position="560"/>
        <end position="638"/>
    </location>
</feature>
<dbReference type="Proteomes" id="UP000614601">
    <property type="component" value="Unassembled WGS sequence"/>
</dbReference>
<dbReference type="InterPro" id="IPR020845">
    <property type="entry name" value="AMP-binding_CS"/>
</dbReference>
<dbReference type="GO" id="GO:0005524">
    <property type="term" value="F:ATP binding"/>
    <property type="evidence" value="ECO:0007669"/>
    <property type="project" value="UniProtKB-UniRule"/>
</dbReference>
<feature type="domain" description="Acetyl-coenzyme A synthetase N-terminal" evidence="8">
    <location>
        <begin position="38"/>
        <end position="96"/>
    </location>
</feature>
<proteinExistence type="inferred from homology"/>
<dbReference type="EMBL" id="CAJFDH010000003">
    <property type="protein sequence ID" value="CAD5214175.1"/>
    <property type="molecule type" value="Genomic_DNA"/>
</dbReference>
<keyword evidence="4 5" id="KW-0067">ATP-binding</keyword>
<dbReference type="GO" id="GO:0016208">
    <property type="term" value="F:AMP binding"/>
    <property type="evidence" value="ECO:0007669"/>
    <property type="project" value="InterPro"/>
</dbReference>
<dbReference type="InterPro" id="IPR011904">
    <property type="entry name" value="Ac_CoA_lig"/>
</dbReference>
<dbReference type="PROSITE" id="PS00455">
    <property type="entry name" value="AMP_BINDING"/>
    <property type="match status" value="1"/>
</dbReference>
<evidence type="ECO:0000313" key="9">
    <source>
        <dbReference type="EMBL" id="CAD5214175.1"/>
    </source>
</evidence>
<evidence type="ECO:0000256" key="3">
    <source>
        <dbReference type="ARBA" id="ARBA00022741"/>
    </source>
</evidence>
<dbReference type="Pfam" id="PF00501">
    <property type="entry name" value="AMP-binding"/>
    <property type="match status" value="1"/>
</dbReference>
<dbReference type="NCBIfam" id="NF001208">
    <property type="entry name" value="PRK00174.1"/>
    <property type="match status" value="1"/>
</dbReference>
<dbReference type="EMBL" id="CAJFCW020000003">
    <property type="protein sequence ID" value="CAG9102242.1"/>
    <property type="molecule type" value="Genomic_DNA"/>
</dbReference>
<dbReference type="SUPFAM" id="SSF56801">
    <property type="entry name" value="Acetyl-CoA synthetase-like"/>
    <property type="match status" value="1"/>
</dbReference>
<dbReference type="CDD" id="cd05966">
    <property type="entry name" value="ACS"/>
    <property type="match status" value="1"/>
</dbReference>
<feature type="domain" description="AMP-dependent synthetase/ligase" evidence="6">
    <location>
        <begin position="105"/>
        <end position="499"/>
    </location>
</feature>
<dbReference type="EMBL" id="CAJFDH010000003">
    <property type="protein sequence ID" value="CAD5214179.1"/>
    <property type="molecule type" value="Genomic_DNA"/>
</dbReference>
<keyword evidence="3 5" id="KW-0547">Nucleotide-binding</keyword>
<dbReference type="Proteomes" id="UP000783686">
    <property type="component" value="Unassembled WGS sequence"/>
</dbReference>
<keyword evidence="2 5" id="KW-0436">Ligase</keyword>
<dbReference type="GO" id="GO:0003987">
    <property type="term" value="F:acetate-CoA ligase activity"/>
    <property type="evidence" value="ECO:0007669"/>
    <property type="project" value="UniProtKB-UniRule"/>
</dbReference>
<organism evidence="10 11">
    <name type="scientific">Bursaphelenchus okinawaensis</name>
    <dbReference type="NCBI Taxonomy" id="465554"/>
    <lineage>
        <taxon>Eukaryota</taxon>
        <taxon>Metazoa</taxon>
        <taxon>Ecdysozoa</taxon>
        <taxon>Nematoda</taxon>
        <taxon>Chromadorea</taxon>
        <taxon>Rhabditida</taxon>
        <taxon>Tylenchina</taxon>
        <taxon>Tylenchomorpha</taxon>
        <taxon>Aphelenchoidea</taxon>
        <taxon>Aphelenchoididae</taxon>
        <taxon>Bursaphelenchus</taxon>
    </lineage>
</organism>
<dbReference type="AlphaFoldDB" id="A0A811KFA4"/>
<evidence type="ECO:0000313" key="11">
    <source>
        <dbReference type="Proteomes" id="UP000614601"/>
    </source>
</evidence>
<evidence type="ECO:0000256" key="1">
    <source>
        <dbReference type="ARBA" id="ARBA00006432"/>
    </source>
</evidence>
<evidence type="ECO:0000259" key="7">
    <source>
        <dbReference type="Pfam" id="PF13193"/>
    </source>
</evidence>
<name>A0A811KFA4_9BILA</name>
<dbReference type="PANTHER" id="PTHR24095:SF244">
    <property type="entry name" value="ACETYL-COENZYME A SYNTHETASE"/>
    <property type="match status" value="1"/>
</dbReference>
<gene>
    <name evidence="9" type="ORF">BOKJ2_LOCUS5461</name>
    <name evidence="10" type="ORF">BOKJ2_LOCUS5463</name>
</gene>
<dbReference type="Gene3D" id="3.40.50.12780">
    <property type="entry name" value="N-terminal domain of ligase-like"/>
    <property type="match status" value="1"/>
</dbReference>